<dbReference type="Pfam" id="PF06151">
    <property type="entry name" value="Trehalose_recp"/>
    <property type="match status" value="1"/>
</dbReference>
<evidence type="ECO:0000256" key="4">
    <source>
        <dbReference type="ARBA" id="ARBA00022692"/>
    </source>
</evidence>
<evidence type="ECO:0000256" key="3">
    <source>
        <dbReference type="ARBA" id="ARBA00022475"/>
    </source>
</evidence>
<evidence type="ECO:0000256" key="1">
    <source>
        <dbReference type="ARBA" id="ARBA00004651"/>
    </source>
</evidence>
<accession>A0AAN7SGV3</accession>
<keyword evidence="6 8" id="KW-0472">Membrane</keyword>
<comment type="subcellular location">
    <subcellularLocation>
        <location evidence="1">Cell membrane</location>
        <topology evidence="1">Multi-pass membrane protein</topology>
    </subcellularLocation>
</comment>
<dbReference type="InterPro" id="IPR009318">
    <property type="entry name" value="Gustatory_rcpt"/>
</dbReference>
<evidence type="ECO:0000256" key="5">
    <source>
        <dbReference type="ARBA" id="ARBA00022989"/>
    </source>
</evidence>
<evidence type="ECO:0000256" key="2">
    <source>
        <dbReference type="ARBA" id="ARBA00005327"/>
    </source>
</evidence>
<name>A0AAN7SGV3_9COLE</name>
<protein>
    <submittedName>
        <fullName evidence="9">Uncharacterized protein</fullName>
    </submittedName>
</protein>
<reference evidence="10" key="1">
    <citation type="submission" date="2023-01" db="EMBL/GenBank/DDBJ databases">
        <title>Key to firefly adult light organ development and bioluminescence: homeobox transcription factors regulate luciferase expression and transportation to peroxisome.</title>
        <authorList>
            <person name="Fu X."/>
        </authorList>
    </citation>
    <scope>NUCLEOTIDE SEQUENCE [LARGE SCALE GENOMIC DNA]</scope>
</reference>
<dbReference type="GO" id="GO:0050916">
    <property type="term" value="P:sensory perception of sweet taste"/>
    <property type="evidence" value="ECO:0007669"/>
    <property type="project" value="UniProtKB-ARBA"/>
</dbReference>
<keyword evidence="3" id="KW-1003">Cell membrane</keyword>
<keyword evidence="7" id="KW-0675">Receptor</keyword>
<dbReference type="Proteomes" id="UP001353858">
    <property type="component" value="Unassembled WGS sequence"/>
</dbReference>
<dbReference type="PANTHER" id="PTHR21421">
    <property type="entry name" value="GUSTATORY RECEPTOR"/>
    <property type="match status" value="1"/>
</dbReference>
<proteinExistence type="inferred from homology"/>
<dbReference type="AlphaFoldDB" id="A0AAN7SGV3"/>
<sequence>MLISASLTQKFKVVNYQLKLGLVSKFKDFKFWNKLRENYVAAANLCKTVDDSIADIILLSFGNNLFIILVQLFNSLKPHNDTTFGRIYFMYSFVFLICRTTAVLLYASSIHETSRDAATMLMSTPPDVYNIAIERFLYKIQIDPPALTGKRFFKVTKPLILNIAGAIVTYELVLIQFQVVSY</sequence>
<dbReference type="GO" id="GO:0008527">
    <property type="term" value="F:taste receptor activity"/>
    <property type="evidence" value="ECO:0007669"/>
    <property type="project" value="InterPro"/>
</dbReference>
<keyword evidence="10" id="KW-1185">Reference proteome</keyword>
<evidence type="ECO:0000256" key="7">
    <source>
        <dbReference type="ARBA" id="ARBA00023170"/>
    </source>
</evidence>
<evidence type="ECO:0000256" key="8">
    <source>
        <dbReference type="SAM" id="Phobius"/>
    </source>
</evidence>
<gene>
    <name evidence="9" type="ORF">RN001_007520</name>
</gene>
<comment type="caution">
    <text evidence="9">The sequence shown here is derived from an EMBL/GenBank/DDBJ whole genome shotgun (WGS) entry which is preliminary data.</text>
</comment>
<keyword evidence="4 8" id="KW-0812">Transmembrane</keyword>
<dbReference type="PANTHER" id="PTHR21421:SF29">
    <property type="entry name" value="GUSTATORY RECEPTOR 5A FOR TREHALOSE-RELATED"/>
    <property type="match status" value="1"/>
</dbReference>
<evidence type="ECO:0000313" key="9">
    <source>
        <dbReference type="EMBL" id="KAK4879374.1"/>
    </source>
</evidence>
<evidence type="ECO:0000313" key="10">
    <source>
        <dbReference type="Proteomes" id="UP001353858"/>
    </source>
</evidence>
<feature type="transmembrane region" description="Helical" evidence="8">
    <location>
        <begin position="56"/>
        <end position="76"/>
    </location>
</feature>
<evidence type="ECO:0000256" key="6">
    <source>
        <dbReference type="ARBA" id="ARBA00023136"/>
    </source>
</evidence>
<keyword evidence="5 8" id="KW-1133">Transmembrane helix</keyword>
<comment type="similarity">
    <text evidence="2">Belongs to the insect chemoreceptor superfamily. Gustatory receptor (GR) family. Gr5a subfamily.</text>
</comment>
<dbReference type="EMBL" id="JARPUR010000003">
    <property type="protein sequence ID" value="KAK4879374.1"/>
    <property type="molecule type" value="Genomic_DNA"/>
</dbReference>
<feature type="transmembrane region" description="Helical" evidence="8">
    <location>
        <begin position="88"/>
        <end position="107"/>
    </location>
</feature>
<feature type="transmembrane region" description="Helical" evidence="8">
    <location>
        <begin position="159"/>
        <end position="179"/>
    </location>
</feature>
<dbReference type="GO" id="GO:0005886">
    <property type="term" value="C:plasma membrane"/>
    <property type="evidence" value="ECO:0007669"/>
    <property type="project" value="UniProtKB-SubCell"/>
</dbReference>
<organism evidence="9 10">
    <name type="scientific">Aquatica leii</name>
    <dbReference type="NCBI Taxonomy" id="1421715"/>
    <lineage>
        <taxon>Eukaryota</taxon>
        <taxon>Metazoa</taxon>
        <taxon>Ecdysozoa</taxon>
        <taxon>Arthropoda</taxon>
        <taxon>Hexapoda</taxon>
        <taxon>Insecta</taxon>
        <taxon>Pterygota</taxon>
        <taxon>Neoptera</taxon>
        <taxon>Endopterygota</taxon>
        <taxon>Coleoptera</taxon>
        <taxon>Polyphaga</taxon>
        <taxon>Elateriformia</taxon>
        <taxon>Elateroidea</taxon>
        <taxon>Lampyridae</taxon>
        <taxon>Luciolinae</taxon>
        <taxon>Aquatica</taxon>
    </lineage>
</organism>